<dbReference type="AlphaFoldDB" id="X1V5U8"/>
<sequence length="59" mass="6342">MGLDMAIMIWCPWVIVGGAFIAGGAFHKPRNYGVGIVGVLMIVFGIWLFVVTAFKLGLS</sequence>
<name>X1V5U8_9ZZZZ</name>
<keyword evidence="1" id="KW-0812">Transmembrane</keyword>
<protein>
    <submittedName>
        <fullName evidence="2">Uncharacterized protein</fullName>
    </submittedName>
</protein>
<gene>
    <name evidence="2" type="ORF">S12H4_27781</name>
</gene>
<feature type="transmembrane region" description="Helical" evidence="1">
    <location>
        <begin position="7"/>
        <end position="26"/>
    </location>
</feature>
<evidence type="ECO:0000313" key="2">
    <source>
        <dbReference type="EMBL" id="GAI99994.1"/>
    </source>
</evidence>
<proteinExistence type="predicted"/>
<dbReference type="EMBL" id="BARW01015882">
    <property type="protein sequence ID" value="GAI99994.1"/>
    <property type="molecule type" value="Genomic_DNA"/>
</dbReference>
<feature type="transmembrane region" description="Helical" evidence="1">
    <location>
        <begin position="32"/>
        <end position="54"/>
    </location>
</feature>
<keyword evidence="1" id="KW-1133">Transmembrane helix</keyword>
<accession>X1V5U8</accession>
<reference evidence="2" key="1">
    <citation type="journal article" date="2014" name="Front. Microbiol.">
        <title>High frequency of phylogenetically diverse reductive dehalogenase-homologous genes in deep subseafloor sedimentary metagenomes.</title>
        <authorList>
            <person name="Kawai M."/>
            <person name="Futagami T."/>
            <person name="Toyoda A."/>
            <person name="Takaki Y."/>
            <person name="Nishi S."/>
            <person name="Hori S."/>
            <person name="Arai W."/>
            <person name="Tsubouchi T."/>
            <person name="Morono Y."/>
            <person name="Uchiyama I."/>
            <person name="Ito T."/>
            <person name="Fujiyama A."/>
            <person name="Inagaki F."/>
            <person name="Takami H."/>
        </authorList>
    </citation>
    <scope>NUCLEOTIDE SEQUENCE</scope>
    <source>
        <strain evidence="2">Expedition CK06-06</strain>
    </source>
</reference>
<organism evidence="2">
    <name type="scientific">marine sediment metagenome</name>
    <dbReference type="NCBI Taxonomy" id="412755"/>
    <lineage>
        <taxon>unclassified sequences</taxon>
        <taxon>metagenomes</taxon>
        <taxon>ecological metagenomes</taxon>
    </lineage>
</organism>
<keyword evidence="1" id="KW-0472">Membrane</keyword>
<comment type="caution">
    <text evidence="2">The sequence shown here is derived from an EMBL/GenBank/DDBJ whole genome shotgun (WGS) entry which is preliminary data.</text>
</comment>
<evidence type="ECO:0000256" key="1">
    <source>
        <dbReference type="SAM" id="Phobius"/>
    </source>
</evidence>